<dbReference type="PANTHER" id="PTHR47266">
    <property type="entry name" value="ENDONUCLEASE-RELATED"/>
    <property type="match status" value="1"/>
</dbReference>
<feature type="domain" description="Integrase catalytic" evidence="2">
    <location>
        <begin position="159"/>
        <end position="315"/>
    </location>
</feature>
<dbReference type="FunCoup" id="H2Y2I0">
    <property type="interactions" value="1"/>
</dbReference>
<dbReference type="InterPro" id="IPR012337">
    <property type="entry name" value="RNaseH-like_sf"/>
</dbReference>
<evidence type="ECO:0000313" key="4">
    <source>
        <dbReference type="Proteomes" id="UP000008144"/>
    </source>
</evidence>
<dbReference type="InterPro" id="IPR036397">
    <property type="entry name" value="RNaseH_sf"/>
</dbReference>
<dbReference type="SUPFAM" id="SSF53098">
    <property type="entry name" value="Ribonuclease H-like"/>
    <property type="match status" value="1"/>
</dbReference>
<keyword evidence="4" id="KW-1185">Reference proteome</keyword>
<reference evidence="4" key="1">
    <citation type="journal article" date="2002" name="Science">
        <title>The draft genome of Ciona intestinalis: insights into chordate and vertebrate origins.</title>
        <authorList>
            <person name="Dehal P."/>
            <person name="Satou Y."/>
            <person name="Campbell R.K."/>
            <person name="Chapman J."/>
            <person name="Degnan B."/>
            <person name="De Tomaso A."/>
            <person name="Davidson B."/>
            <person name="Di Gregorio A."/>
            <person name="Gelpke M."/>
            <person name="Goodstein D.M."/>
            <person name="Harafuji N."/>
            <person name="Hastings K.E."/>
            <person name="Ho I."/>
            <person name="Hotta K."/>
            <person name="Huang W."/>
            <person name="Kawashima T."/>
            <person name="Lemaire P."/>
            <person name="Martinez D."/>
            <person name="Meinertzhagen I.A."/>
            <person name="Necula S."/>
            <person name="Nonaka M."/>
            <person name="Putnam N."/>
            <person name="Rash S."/>
            <person name="Saiga H."/>
            <person name="Satake M."/>
            <person name="Terry A."/>
            <person name="Yamada L."/>
            <person name="Wang H.G."/>
            <person name="Awazu S."/>
            <person name="Azumi K."/>
            <person name="Boore J."/>
            <person name="Branno M."/>
            <person name="Chin-Bow S."/>
            <person name="DeSantis R."/>
            <person name="Doyle S."/>
            <person name="Francino P."/>
            <person name="Keys D.N."/>
            <person name="Haga S."/>
            <person name="Hayashi H."/>
            <person name="Hino K."/>
            <person name="Imai K.S."/>
            <person name="Inaba K."/>
            <person name="Kano S."/>
            <person name="Kobayashi K."/>
            <person name="Kobayashi M."/>
            <person name="Lee B.I."/>
            <person name="Makabe K.W."/>
            <person name="Manohar C."/>
            <person name="Matassi G."/>
            <person name="Medina M."/>
            <person name="Mochizuki Y."/>
            <person name="Mount S."/>
            <person name="Morishita T."/>
            <person name="Miura S."/>
            <person name="Nakayama A."/>
            <person name="Nishizaka S."/>
            <person name="Nomoto H."/>
            <person name="Ohta F."/>
            <person name="Oishi K."/>
            <person name="Rigoutsos I."/>
            <person name="Sano M."/>
            <person name="Sasaki A."/>
            <person name="Sasakura Y."/>
            <person name="Shoguchi E."/>
            <person name="Shin-i T."/>
            <person name="Spagnuolo A."/>
            <person name="Stainier D."/>
            <person name="Suzuki M.M."/>
            <person name="Tassy O."/>
            <person name="Takatori N."/>
            <person name="Tokuoka M."/>
            <person name="Yagi K."/>
            <person name="Yoshizaki F."/>
            <person name="Wada S."/>
            <person name="Zhang C."/>
            <person name="Hyatt P.D."/>
            <person name="Larimer F."/>
            <person name="Detter C."/>
            <person name="Doggett N."/>
            <person name="Glavina T."/>
            <person name="Hawkins T."/>
            <person name="Richardson P."/>
            <person name="Lucas S."/>
            <person name="Kohara Y."/>
            <person name="Levine M."/>
            <person name="Satoh N."/>
            <person name="Rokhsar D.S."/>
        </authorList>
    </citation>
    <scope>NUCLEOTIDE SEQUENCE [LARGE SCALE GENOMIC DNA]</scope>
</reference>
<organism evidence="3 4">
    <name type="scientific">Ciona intestinalis</name>
    <name type="common">Transparent sea squirt</name>
    <name type="synonym">Ascidia intestinalis</name>
    <dbReference type="NCBI Taxonomy" id="7719"/>
    <lineage>
        <taxon>Eukaryota</taxon>
        <taxon>Metazoa</taxon>
        <taxon>Chordata</taxon>
        <taxon>Tunicata</taxon>
        <taxon>Ascidiacea</taxon>
        <taxon>Phlebobranchia</taxon>
        <taxon>Cionidae</taxon>
        <taxon>Ciona</taxon>
    </lineage>
</organism>
<sequence length="354" mass="40835">MTSTPSETSQNNEQCDTLASPSSNNDQQADEYLLAVKQYVHFGTYTSTCKNVNEKRKIRKAACNYVIRDNQMFLRKAEHLAQVLYTKEEHKMALKQCHIDEATGEHRGRVATQKKLSRLYYWKTITADIKKWIIECPECQFRNKVLRHKIMPPEKKIITFNEPWEVVKVDFAGPFPQSKFGNTYIFVATCLFSKFIYAKAIKAKTAQIIADTMLEMIFLYGPPHQVITGKGQEFVSTKEHVFKKFAILHDFASCCHIKSNGQDKSGQMFRKLINEHTESSQNDWDDHVRNIAYNINVTHQKSINCSPYLIMFKRQPKTVTLAEHKQTSTNMLQHSGQIDQAAELHDAVMQIICT</sequence>
<dbReference type="Proteomes" id="UP000008144">
    <property type="component" value="Unassembled WGS sequence"/>
</dbReference>
<protein>
    <recommendedName>
        <fullName evidence="2">Integrase catalytic domain-containing protein</fullName>
    </recommendedName>
</protein>
<dbReference type="InterPro" id="IPR001584">
    <property type="entry name" value="Integrase_cat-core"/>
</dbReference>
<dbReference type="GO" id="GO:0003676">
    <property type="term" value="F:nucleic acid binding"/>
    <property type="evidence" value="ECO:0007669"/>
    <property type="project" value="InterPro"/>
</dbReference>
<dbReference type="InParanoid" id="H2Y2I0"/>
<dbReference type="STRING" id="7719.ENSCINP00000036115"/>
<dbReference type="HOGENOM" id="CLU_782928_0_0_1"/>
<evidence type="ECO:0000256" key="1">
    <source>
        <dbReference type="SAM" id="MobiDB-lite"/>
    </source>
</evidence>
<name>H2Y2I0_CIOIN</name>
<dbReference type="Pfam" id="PF00665">
    <property type="entry name" value="rve"/>
    <property type="match status" value="1"/>
</dbReference>
<dbReference type="OMA" id="RCISINQ"/>
<dbReference type="AlphaFoldDB" id="H2Y2I0"/>
<evidence type="ECO:0000313" key="3">
    <source>
        <dbReference type="Ensembl" id="ENSCINP00000036115.1"/>
    </source>
</evidence>
<proteinExistence type="predicted"/>
<reference evidence="3" key="2">
    <citation type="submission" date="2025-08" db="UniProtKB">
        <authorList>
            <consortium name="Ensembl"/>
        </authorList>
    </citation>
    <scope>IDENTIFICATION</scope>
</reference>
<dbReference type="Gene3D" id="1.10.340.70">
    <property type="match status" value="1"/>
</dbReference>
<dbReference type="GO" id="GO:0015074">
    <property type="term" value="P:DNA integration"/>
    <property type="evidence" value="ECO:0007669"/>
    <property type="project" value="InterPro"/>
</dbReference>
<dbReference type="InterPro" id="IPR041588">
    <property type="entry name" value="Integrase_H2C2"/>
</dbReference>
<reference evidence="3" key="3">
    <citation type="submission" date="2025-09" db="UniProtKB">
        <authorList>
            <consortium name="Ensembl"/>
        </authorList>
    </citation>
    <scope>IDENTIFICATION</scope>
</reference>
<feature type="region of interest" description="Disordered" evidence="1">
    <location>
        <begin position="1"/>
        <end position="25"/>
    </location>
</feature>
<dbReference type="PROSITE" id="PS50994">
    <property type="entry name" value="INTEGRASE"/>
    <property type="match status" value="1"/>
</dbReference>
<dbReference type="InterPro" id="IPR052160">
    <property type="entry name" value="Gypsy_RT_Integrase-like"/>
</dbReference>
<dbReference type="Gene3D" id="3.30.420.10">
    <property type="entry name" value="Ribonuclease H-like superfamily/Ribonuclease H"/>
    <property type="match status" value="1"/>
</dbReference>
<evidence type="ECO:0000259" key="2">
    <source>
        <dbReference type="PROSITE" id="PS50994"/>
    </source>
</evidence>
<accession>H2Y2I0</accession>
<dbReference type="Ensembl" id="ENSCINT00000033783.1">
    <property type="protein sequence ID" value="ENSCINP00000036115.1"/>
    <property type="gene ID" value="ENSCING00000022278.1"/>
</dbReference>
<dbReference type="Pfam" id="PF17921">
    <property type="entry name" value="Integrase_H2C2"/>
    <property type="match status" value="1"/>
</dbReference>
<dbReference type="GeneTree" id="ENSGT00940000160670"/>